<reference evidence="1 2" key="1">
    <citation type="journal article" date="2019" name="Sci. Rep.">
        <title>Orb-weaving spider Araneus ventricosus genome elucidates the spidroin gene catalogue.</title>
        <authorList>
            <person name="Kono N."/>
            <person name="Nakamura H."/>
            <person name="Ohtoshi R."/>
            <person name="Moran D.A.P."/>
            <person name="Shinohara A."/>
            <person name="Yoshida Y."/>
            <person name="Fujiwara M."/>
            <person name="Mori M."/>
            <person name="Tomita M."/>
            <person name="Arakawa K."/>
        </authorList>
    </citation>
    <scope>NUCLEOTIDE SEQUENCE [LARGE SCALE GENOMIC DNA]</scope>
</reference>
<name>A0A4Y2JEL0_ARAVE</name>
<protein>
    <recommendedName>
        <fullName evidence="3">Reverse transcriptase/retrotransposon-derived protein RNase H-like domain-containing protein</fullName>
    </recommendedName>
</protein>
<dbReference type="OrthoDB" id="6436120at2759"/>
<dbReference type="EMBL" id="BGPR01003453">
    <property type="protein sequence ID" value="GBM88325.1"/>
    <property type="molecule type" value="Genomic_DNA"/>
</dbReference>
<evidence type="ECO:0000313" key="2">
    <source>
        <dbReference type="Proteomes" id="UP000499080"/>
    </source>
</evidence>
<dbReference type="Pfam" id="PF05380">
    <property type="entry name" value="Peptidase_A17"/>
    <property type="match status" value="1"/>
</dbReference>
<dbReference type="InterPro" id="IPR008042">
    <property type="entry name" value="Retrotrans_Pao"/>
</dbReference>
<evidence type="ECO:0000313" key="1">
    <source>
        <dbReference type="EMBL" id="GBM88325.1"/>
    </source>
</evidence>
<organism evidence="1 2">
    <name type="scientific">Araneus ventricosus</name>
    <name type="common">Orbweaver spider</name>
    <name type="synonym">Epeira ventricosa</name>
    <dbReference type="NCBI Taxonomy" id="182803"/>
    <lineage>
        <taxon>Eukaryota</taxon>
        <taxon>Metazoa</taxon>
        <taxon>Ecdysozoa</taxon>
        <taxon>Arthropoda</taxon>
        <taxon>Chelicerata</taxon>
        <taxon>Arachnida</taxon>
        <taxon>Araneae</taxon>
        <taxon>Araneomorphae</taxon>
        <taxon>Entelegynae</taxon>
        <taxon>Araneoidea</taxon>
        <taxon>Araneidae</taxon>
        <taxon>Araneus</taxon>
    </lineage>
</organism>
<sequence length="155" mass="18339">MSEGKFYLRRWKHTGDDDPEQATSVLGLIWNRREDELKINLDWLESYELEIVSKRFILSVTHRILDHVGFLCTVLLMPMIMLQKIWKDNIPWEREVEHNMKLEFLKWFEELSSLKNLSVRRCFCPASSGEHVISVQTFCDASQFAYAAAVFVRIK</sequence>
<dbReference type="PANTHER" id="PTHR47331">
    <property type="entry name" value="PHD-TYPE DOMAIN-CONTAINING PROTEIN"/>
    <property type="match status" value="1"/>
</dbReference>
<proteinExistence type="predicted"/>
<comment type="caution">
    <text evidence="1">The sequence shown here is derived from an EMBL/GenBank/DDBJ whole genome shotgun (WGS) entry which is preliminary data.</text>
</comment>
<gene>
    <name evidence="1" type="ORF">AVEN_198153_1</name>
</gene>
<evidence type="ECO:0008006" key="3">
    <source>
        <dbReference type="Google" id="ProtNLM"/>
    </source>
</evidence>
<dbReference type="Proteomes" id="UP000499080">
    <property type="component" value="Unassembled WGS sequence"/>
</dbReference>
<dbReference type="AlphaFoldDB" id="A0A4Y2JEL0"/>
<accession>A0A4Y2JEL0</accession>
<keyword evidence="2" id="KW-1185">Reference proteome</keyword>
<dbReference type="PANTHER" id="PTHR47331:SF5">
    <property type="entry name" value="RIBONUCLEASE H"/>
    <property type="match status" value="1"/>
</dbReference>